<accession>A0ABQ9ESR9</accession>
<organism evidence="1 2">
    <name type="scientific">Tegillarca granosa</name>
    <name type="common">Malaysian cockle</name>
    <name type="synonym">Anadara granosa</name>
    <dbReference type="NCBI Taxonomy" id="220873"/>
    <lineage>
        <taxon>Eukaryota</taxon>
        <taxon>Metazoa</taxon>
        <taxon>Spiralia</taxon>
        <taxon>Lophotrochozoa</taxon>
        <taxon>Mollusca</taxon>
        <taxon>Bivalvia</taxon>
        <taxon>Autobranchia</taxon>
        <taxon>Pteriomorphia</taxon>
        <taxon>Arcoida</taxon>
        <taxon>Arcoidea</taxon>
        <taxon>Arcidae</taxon>
        <taxon>Tegillarca</taxon>
    </lineage>
</organism>
<dbReference type="Proteomes" id="UP001217089">
    <property type="component" value="Unassembled WGS sequence"/>
</dbReference>
<reference evidence="1 2" key="1">
    <citation type="submission" date="2022-12" db="EMBL/GenBank/DDBJ databases">
        <title>Chromosome-level genome of Tegillarca granosa.</title>
        <authorList>
            <person name="Kim J."/>
        </authorList>
    </citation>
    <scope>NUCLEOTIDE SEQUENCE [LARGE SCALE GENOMIC DNA]</scope>
    <source>
        <strain evidence="1">Teg-2019</strain>
        <tissue evidence="1">Adductor muscle</tissue>
    </source>
</reference>
<protein>
    <recommendedName>
        <fullName evidence="3">tRNA pseudouridine synthase 2</fullName>
    </recommendedName>
</protein>
<evidence type="ECO:0008006" key="3">
    <source>
        <dbReference type="Google" id="ProtNLM"/>
    </source>
</evidence>
<gene>
    <name evidence="1" type="ORF">KUTeg_015091</name>
</gene>
<name>A0ABQ9ESR9_TEGGR</name>
<comment type="caution">
    <text evidence="1">The sequence shown here is derived from an EMBL/GenBank/DDBJ whole genome shotgun (WGS) entry which is preliminary data.</text>
</comment>
<dbReference type="InterPro" id="IPR039048">
    <property type="entry name" value="Trub2"/>
</dbReference>
<evidence type="ECO:0000313" key="1">
    <source>
        <dbReference type="EMBL" id="KAJ8307007.1"/>
    </source>
</evidence>
<sequence>MPTQSQAYGHISNELPTIGGFPLNAVQKYSHRQKYAGVNPESQKAYELASVGIVRPQSKETPPLLYGIKCIDFNLPDFTLEIHSINENSDFLKALIHDIGIKLKSTAVCSSIRRIRYGYFTLDHCLLRADWHFEQILSNIRLCKQLLTDKKLITAQNVKPSKLLSGNDVKLLDKKNKVVSDSDSKFLAGSYSQLFTDDNLVSDKNGELISDNGAKLTGDNDGESIYNDEMMDDNKYCRENESDIFNPDYERIDGVDKTSNSNEEKELRDNINGSQLARHLRYFVKKHIKKKFGAFDYYVDFITSCIKSKHMFNV</sequence>
<dbReference type="Gene3D" id="3.30.2350.10">
    <property type="entry name" value="Pseudouridine synthase"/>
    <property type="match status" value="1"/>
</dbReference>
<keyword evidence="2" id="KW-1185">Reference proteome</keyword>
<dbReference type="SUPFAM" id="SSF55120">
    <property type="entry name" value="Pseudouridine synthase"/>
    <property type="match status" value="1"/>
</dbReference>
<dbReference type="PANTHER" id="PTHR13195:SF0">
    <property type="entry name" value="PSEUDOURIDYLATE SYNTHASE TRUB2, MITOCHONDRIAL"/>
    <property type="match status" value="1"/>
</dbReference>
<dbReference type="InterPro" id="IPR020103">
    <property type="entry name" value="PsdUridine_synth_cat_dom_sf"/>
</dbReference>
<evidence type="ECO:0000313" key="2">
    <source>
        <dbReference type="Proteomes" id="UP001217089"/>
    </source>
</evidence>
<dbReference type="EMBL" id="JARBDR010000793">
    <property type="protein sequence ID" value="KAJ8307007.1"/>
    <property type="molecule type" value="Genomic_DNA"/>
</dbReference>
<dbReference type="PANTHER" id="PTHR13195">
    <property type="entry name" value="PSEUDOURIDINE SYNTHASE-RELATED"/>
    <property type="match status" value="1"/>
</dbReference>
<proteinExistence type="predicted"/>